<name>A0A8J6PG16_9FIRM</name>
<dbReference type="PANTHER" id="PTHR30111:SF1">
    <property type="entry name" value="33 KDA CHAPERONIN"/>
    <property type="match status" value="1"/>
</dbReference>
<dbReference type="HAMAP" id="MF_00117">
    <property type="entry name" value="HslO"/>
    <property type="match status" value="1"/>
</dbReference>
<dbReference type="Gene3D" id="3.55.30.10">
    <property type="entry name" value="Hsp33 domain"/>
    <property type="match status" value="1"/>
</dbReference>
<evidence type="ECO:0000256" key="1">
    <source>
        <dbReference type="ARBA" id="ARBA00022490"/>
    </source>
</evidence>
<dbReference type="InterPro" id="IPR000397">
    <property type="entry name" value="Heat_shock_Hsp33"/>
</dbReference>
<evidence type="ECO:0000256" key="2">
    <source>
        <dbReference type="ARBA" id="ARBA00022833"/>
    </source>
</evidence>
<feature type="disulfide bond" description="Redox-active" evidence="6">
    <location>
        <begin position="237"/>
        <end position="239"/>
    </location>
</feature>
<organism evidence="7 8">
    <name type="scientific">Massiliimalia timonensis</name>
    <dbReference type="NCBI Taxonomy" id="1987501"/>
    <lineage>
        <taxon>Bacteria</taxon>
        <taxon>Bacillati</taxon>
        <taxon>Bacillota</taxon>
        <taxon>Clostridia</taxon>
        <taxon>Eubacteriales</taxon>
        <taxon>Oscillospiraceae</taxon>
        <taxon>Massiliimalia</taxon>
    </lineage>
</organism>
<dbReference type="Gene3D" id="3.90.1280.10">
    <property type="entry name" value="HSP33 redox switch-like"/>
    <property type="match status" value="1"/>
</dbReference>
<dbReference type="RefSeq" id="WP_093988923.1">
    <property type="nucleotide sequence ID" value="NZ_FYDD01000003.1"/>
</dbReference>
<dbReference type="NCBIfam" id="NF001033">
    <property type="entry name" value="PRK00114.1"/>
    <property type="match status" value="1"/>
</dbReference>
<keyword evidence="8" id="KW-1185">Reference proteome</keyword>
<protein>
    <recommendedName>
        <fullName evidence="6">33 kDa chaperonin</fullName>
    </recommendedName>
    <alternativeName>
        <fullName evidence="6">Heat shock protein 33 homolog</fullName>
        <shortName evidence="6">HSP33</shortName>
    </alternativeName>
</protein>
<dbReference type="InterPro" id="IPR016153">
    <property type="entry name" value="Heat_shock_Hsp33_N"/>
</dbReference>
<evidence type="ECO:0000256" key="4">
    <source>
        <dbReference type="ARBA" id="ARBA00023186"/>
    </source>
</evidence>
<reference evidence="7" key="1">
    <citation type="submission" date="2020-08" db="EMBL/GenBank/DDBJ databases">
        <title>Genome public.</title>
        <authorList>
            <person name="Liu C."/>
            <person name="Sun Q."/>
        </authorList>
    </citation>
    <scope>NUCLEOTIDE SEQUENCE</scope>
    <source>
        <strain evidence="7">NSJ-15</strain>
    </source>
</reference>
<evidence type="ECO:0000256" key="5">
    <source>
        <dbReference type="ARBA" id="ARBA00023284"/>
    </source>
</evidence>
<keyword evidence="5 6" id="KW-0676">Redox-active center</keyword>
<keyword evidence="4 6" id="KW-0143">Chaperone</keyword>
<comment type="similarity">
    <text evidence="6">Belongs to the HSP33 family.</text>
</comment>
<dbReference type="InterPro" id="IPR016154">
    <property type="entry name" value="Heat_shock_Hsp33_C"/>
</dbReference>
<evidence type="ECO:0000256" key="6">
    <source>
        <dbReference type="HAMAP-Rule" id="MF_00117"/>
    </source>
</evidence>
<sequence>MGKMVRTLSADGFVMACAIDSTDMIAQMEQIHQPSAVVTAALGRLSTAASMMGSMLKNEKDSVTLRLDGHGATGVLIAVSDSNGNVKSYVSNPIVEIPLNEYGKLDVKGAVGTDGTLSVIKDIGLKEPYSGQVPIVSGEIAEDITQYYAVSEQTPTVCGLGVLVNPDLTVKAAGGYLVQLLPFADEACIDVIEKNLKTMPPVSSMFAEGLTPEEVCKKLLAGLDPEVLDEFSPAYQCDCNRGRVERALLSLGARELEVMKAEQEQVEVGCHFCNKKYYFTQKDLEKMIREAKK</sequence>
<dbReference type="EMBL" id="JACRTL010000004">
    <property type="protein sequence ID" value="MBC8611237.1"/>
    <property type="molecule type" value="Genomic_DNA"/>
</dbReference>
<keyword evidence="2 6" id="KW-0862">Zinc</keyword>
<dbReference type="PIRSF" id="PIRSF005261">
    <property type="entry name" value="Heat_shock_Hsp33"/>
    <property type="match status" value="1"/>
</dbReference>
<dbReference type="GO" id="GO:0051082">
    <property type="term" value="F:unfolded protein binding"/>
    <property type="evidence" value="ECO:0007669"/>
    <property type="project" value="UniProtKB-UniRule"/>
</dbReference>
<evidence type="ECO:0000313" key="8">
    <source>
        <dbReference type="Proteomes" id="UP000632659"/>
    </source>
</evidence>
<dbReference type="OrthoDB" id="9776534at2"/>
<comment type="subcellular location">
    <subcellularLocation>
        <location evidence="6">Cytoplasm</location>
    </subcellularLocation>
</comment>
<dbReference type="SUPFAM" id="SSF64397">
    <property type="entry name" value="Hsp33 domain"/>
    <property type="match status" value="1"/>
</dbReference>
<keyword evidence="3 6" id="KW-1015">Disulfide bond</keyword>
<comment type="PTM">
    <text evidence="6">Under oxidizing conditions two disulfide bonds are formed involving the reactive cysteines. Under reducing conditions zinc is bound to the reactive cysteines and the protein is inactive.</text>
</comment>
<dbReference type="Proteomes" id="UP000632659">
    <property type="component" value="Unassembled WGS sequence"/>
</dbReference>
<comment type="function">
    <text evidence="6">Redox regulated molecular chaperone. Protects both thermally unfolding and oxidatively damaged proteins from irreversible aggregation. Plays an important role in the bacterial defense system toward oxidative stress.</text>
</comment>
<comment type="caution">
    <text evidence="7">The sequence shown here is derived from an EMBL/GenBank/DDBJ whole genome shotgun (WGS) entry which is preliminary data.</text>
</comment>
<dbReference type="Pfam" id="PF01430">
    <property type="entry name" value="HSP33"/>
    <property type="match status" value="1"/>
</dbReference>
<accession>A0A8J6PG16</accession>
<dbReference type="GO" id="GO:0042026">
    <property type="term" value="P:protein refolding"/>
    <property type="evidence" value="ECO:0007669"/>
    <property type="project" value="TreeGrafter"/>
</dbReference>
<dbReference type="GO" id="GO:0005737">
    <property type="term" value="C:cytoplasm"/>
    <property type="evidence" value="ECO:0007669"/>
    <property type="project" value="UniProtKB-SubCell"/>
</dbReference>
<dbReference type="GO" id="GO:0044183">
    <property type="term" value="F:protein folding chaperone"/>
    <property type="evidence" value="ECO:0007669"/>
    <property type="project" value="TreeGrafter"/>
</dbReference>
<evidence type="ECO:0000256" key="3">
    <source>
        <dbReference type="ARBA" id="ARBA00023157"/>
    </source>
</evidence>
<keyword evidence="1 6" id="KW-0963">Cytoplasm</keyword>
<dbReference type="PANTHER" id="PTHR30111">
    <property type="entry name" value="33 KDA CHAPERONIN"/>
    <property type="match status" value="1"/>
</dbReference>
<feature type="disulfide bond" description="Redox-active" evidence="6">
    <location>
        <begin position="270"/>
        <end position="273"/>
    </location>
</feature>
<proteinExistence type="inferred from homology"/>
<dbReference type="CDD" id="cd00498">
    <property type="entry name" value="Hsp33"/>
    <property type="match status" value="1"/>
</dbReference>
<evidence type="ECO:0000313" key="7">
    <source>
        <dbReference type="EMBL" id="MBC8611237.1"/>
    </source>
</evidence>
<dbReference type="AlphaFoldDB" id="A0A8J6PG16"/>
<gene>
    <name evidence="6 7" type="primary">hslO</name>
    <name evidence="7" type="ORF">H8702_08935</name>
</gene>
<dbReference type="SUPFAM" id="SSF118352">
    <property type="entry name" value="HSP33 redox switch-like"/>
    <property type="match status" value="1"/>
</dbReference>